<dbReference type="RefSeq" id="WP_073048820.1">
    <property type="nucleotide sequence ID" value="NZ_FQZL01000008.1"/>
</dbReference>
<dbReference type="STRING" id="1121476.SAMN02745751_01350"/>
<dbReference type="InterPro" id="IPR016185">
    <property type="entry name" value="PreATP-grasp_dom_sf"/>
</dbReference>
<dbReference type="PROSITE" id="PS50975">
    <property type="entry name" value="ATP_GRASP"/>
    <property type="match status" value="1"/>
</dbReference>
<accession>A0A1M6F4J6</accession>
<evidence type="ECO:0000313" key="6">
    <source>
        <dbReference type="EMBL" id="SHI92591.1"/>
    </source>
</evidence>
<dbReference type="Pfam" id="PF21360">
    <property type="entry name" value="PylC-like_N"/>
    <property type="match status" value="1"/>
</dbReference>
<dbReference type="GO" id="GO:0016874">
    <property type="term" value="F:ligase activity"/>
    <property type="evidence" value="ECO:0007669"/>
    <property type="project" value="UniProtKB-KW"/>
</dbReference>
<name>A0A1M6F4J6_9FIRM</name>
<dbReference type="SUPFAM" id="SSF56059">
    <property type="entry name" value="Glutathione synthetase ATP-binding domain-like"/>
    <property type="match status" value="1"/>
</dbReference>
<organism evidence="6 7">
    <name type="scientific">Dethiosulfatibacter aminovorans DSM 17477</name>
    <dbReference type="NCBI Taxonomy" id="1121476"/>
    <lineage>
        <taxon>Bacteria</taxon>
        <taxon>Bacillati</taxon>
        <taxon>Bacillota</taxon>
        <taxon>Tissierellia</taxon>
        <taxon>Dethiosulfatibacter</taxon>
    </lineage>
</organism>
<dbReference type="InterPro" id="IPR003806">
    <property type="entry name" value="ATP-grasp_PylC-type"/>
</dbReference>
<reference evidence="6 7" key="1">
    <citation type="submission" date="2016-11" db="EMBL/GenBank/DDBJ databases">
        <authorList>
            <person name="Jaros S."/>
            <person name="Januszkiewicz K."/>
            <person name="Wedrychowicz H."/>
        </authorList>
    </citation>
    <scope>NUCLEOTIDE SEQUENCE [LARGE SCALE GENOMIC DNA]</scope>
    <source>
        <strain evidence="6 7">DSM 17477</strain>
    </source>
</reference>
<dbReference type="AlphaFoldDB" id="A0A1M6F4J6"/>
<dbReference type="Proteomes" id="UP000184052">
    <property type="component" value="Unassembled WGS sequence"/>
</dbReference>
<dbReference type="GO" id="GO:0005524">
    <property type="term" value="F:ATP binding"/>
    <property type="evidence" value="ECO:0007669"/>
    <property type="project" value="UniProtKB-UniRule"/>
</dbReference>
<dbReference type="OrthoDB" id="9804197at2"/>
<dbReference type="GO" id="GO:0071524">
    <property type="term" value="P:pyrrolysine biosynthetic process"/>
    <property type="evidence" value="ECO:0007669"/>
    <property type="project" value="InterPro"/>
</dbReference>
<keyword evidence="3 4" id="KW-0067">ATP-binding</keyword>
<dbReference type="GO" id="GO:0005829">
    <property type="term" value="C:cytosol"/>
    <property type="evidence" value="ECO:0007669"/>
    <property type="project" value="TreeGrafter"/>
</dbReference>
<dbReference type="Gene3D" id="3.40.50.720">
    <property type="entry name" value="NAD(P)-binding Rossmann-like Domain"/>
    <property type="match status" value="1"/>
</dbReference>
<dbReference type="Gene3D" id="3.30.470.20">
    <property type="entry name" value="ATP-grasp fold, B domain"/>
    <property type="match status" value="1"/>
</dbReference>
<protein>
    <submittedName>
        <fullName evidence="6">Pyrrolysine biosynthesis protein PylC</fullName>
    </submittedName>
</protein>
<dbReference type="PANTHER" id="PTHR43055:SF1">
    <property type="entry name" value="FORMATE-DEPENDENT PHOSPHORIBOSYLGLYCINAMIDE FORMYLTRANSFERASE"/>
    <property type="match status" value="1"/>
</dbReference>
<keyword evidence="7" id="KW-1185">Reference proteome</keyword>
<evidence type="ECO:0000256" key="3">
    <source>
        <dbReference type="ARBA" id="ARBA00022840"/>
    </source>
</evidence>
<evidence type="ECO:0000256" key="4">
    <source>
        <dbReference type="PROSITE-ProRule" id="PRU00409"/>
    </source>
</evidence>
<dbReference type="NCBIfam" id="TIGR03909">
    <property type="entry name" value="pyrrolys_PylC"/>
    <property type="match status" value="1"/>
</dbReference>
<dbReference type="InterPro" id="IPR048764">
    <property type="entry name" value="PylC_N"/>
</dbReference>
<keyword evidence="1" id="KW-0436">Ligase</keyword>
<dbReference type="EMBL" id="FQZL01000008">
    <property type="protein sequence ID" value="SHI92591.1"/>
    <property type="molecule type" value="Genomic_DNA"/>
</dbReference>
<evidence type="ECO:0000256" key="2">
    <source>
        <dbReference type="ARBA" id="ARBA00022741"/>
    </source>
</evidence>
<keyword evidence="2 4" id="KW-0547">Nucleotide-binding</keyword>
<dbReference type="InterPro" id="IPR011761">
    <property type="entry name" value="ATP-grasp"/>
</dbReference>
<dbReference type="InterPro" id="IPR023890">
    <property type="entry name" value="Pyrrolys_PylC"/>
</dbReference>
<feature type="domain" description="ATP-grasp" evidence="5">
    <location>
        <begin position="87"/>
        <end position="281"/>
    </location>
</feature>
<proteinExistence type="predicted"/>
<gene>
    <name evidence="6" type="ORF">SAMN02745751_01350</name>
</gene>
<dbReference type="GO" id="GO:0046872">
    <property type="term" value="F:metal ion binding"/>
    <property type="evidence" value="ECO:0007669"/>
    <property type="project" value="InterPro"/>
</dbReference>
<dbReference type="Pfam" id="PF02655">
    <property type="entry name" value="ATP-grasp_3"/>
    <property type="match status" value="1"/>
</dbReference>
<sequence length="378" mass="42631">MYSLAIIGGKLQGVEAAYLAGKAGIRTMLVDKNPYAPARNLCDEFLCMDVLEMDEMLIERLKEADIVLPAIENCDVLEKLRCLSEEEEIIMAFDFEAFAVTASKKSSDRLFHKYDIPSPKYYPHCKAPYIVKPSSGSGSSGVKFVGNEIELSEILEQYSKSDELIVQEFLAGKSYSIEIIGKPGFYKTYEITEIIVDESYDCKRVTAPCYIPETQKEQLRNIAAGIAERIGLKGVMDVEVIDDGGIMKVLEIDARIPSQTPTVVYHCTGVNLVEELFHLFLTGDLSDAKGGRYKNVSYEHILVEKNNASILGEHIMGECEYLEHIFGLFGSDEVLTDYRKSSECWRGTFINVGDDIEEVESKRKRVRKNIYREEDLRV</sequence>
<dbReference type="SUPFAM" id="SSF52440">
    <property type="entry name" value="PreATP-grasp domain"/>
    <property type="match status" value="1"/>
</dbReference>
<dbReference type="PANTHER" id="PTHR43055">
    <property type="entry name" value="FORMATE-DEPENDENT PHOSPHORIBOSYLGLYCINAMIDE FORMYLTRANSFERASE"/>
    <property type="match status" value="1"/>
</dbReference>
<evidence type="ECO:0000259" key="5">
    <source>
        <dbReference type="PROSITE" id="PS50975"/>
    </source>
</evidence>
<evidence type="ECO:0000313" key="7">
    <source>
        <dbReference type="Proteomes" id="UP000184052"/>
    </source>
</evidence>
<evidence type="ECO:0000256" key="1">
    <source>
        <dbReference type="ARBA" id="ARBA00022598"/>
    </source>
</evidence>